<dbReference type="PRINTS" id="PR00260">
    <property type="entry name" value="CHEMTRNSDUCR"/>
</dbReference>
<dbReference type="InterPro" id="IPR035965">
    <property type="entry name" value="PAS-like_dom_sf"/>
</dbReference>
<accession>A0A7W6Q5D3</accession>
<evidence type="ECO:0000259" key="5">
    <source>
        <dbReference type="PROSITE" id="PS50112"/>
    </source>
</evidence>
<comment type="similarity">
    <text evidence="2">Belongs to the methyl-accepting chemotaxis (MCP) protein family.</text>
</comment>
<name>A0A7W6Q5D3_9RHOB</name>
<dbReference type="NCBIfam" id="TIGR00229">
    <property type="entry name" value="sensory_box"/>
    <property type="match status" value="2"/>
</dbReference>
<evidence type="ECO:0000259" key="4">
    <source>
        <dbReference type="PROSITE" id="PS50111"/>
    </source>
</evidence>
<dbReference type="PANTHER" id="PTHR32089">
    <property type="entry name" value="METHYL-ACCEPTING CHEMOTAXIS PROTEIN MCPB"/>
    <property type="match status" value="1"/>
</dbReference>
<dbReference type="Pfam" id="PF13426">
    <property type="entry name" value="PAS_9"/>
    <property type="match status" value="1"/>
</dbReference>
<dbReference type="EMBL" id="JACIFU010000003">
    <property type="protein sequence ID" value="MBB4175164.1"/>
    <property type="molecule type" value="Genomic_DNA"/>
</dbReference>
<gene>
    <name evidence="6" type="ORF">GGR93_002952</name>
</gene>
<dbReference type="CDD" id="cd00130">
    <property type="entry name" value="PAS"/>
    <property type="match status" value="2"/>
</dbReference>
<evidence type="ECO:0000313" key="6">
    <source>
        <dbReference type="EMBL" id="MBB4175164.1"/>
    </source>
</evidence>
<dbReference type="PROSITE" id="PS50112">
    <property type="entry name" value="PAS"/>
    <property type="match status" value="2"/>
</dbReference>
<feature type="domain" description="PAS" evidence="5">
    <location>
        <begin position="127"/>
        <end position="172"/>
    </location>
</feature>
<dbReference type="InterPro" id="IPR004089">
    <property type="entry name" value="MCPsignal_dom"/>
</dbReference>
<protein>
    <submittedName>
        <fullName evidence="6">Methyl-accepting chemotaxis protein</fullName>
    </submittedName>
</protein>
<dbReference type="SUPFAM" id="SSF58104">
    <property type="entry name" value="Methyl-accepting chemotaxis protein (MCP) signaling domain"/>
    <property type="match status" value="1"/>
</dbReference>
<dbReference type="Pfam" id="PF00989">
    <property type="entry name" value="PAS"/>
    <property type="match status" value="1"/>
</dbReference>
<dbReference type="PROSITE" id="PS50111">
    <property type="entry name" value="CHEMOTAXIS_TRANSDUC_2"/>
    <property type="match status" value="1"/>
</dbReference>
<feature type="domain" description="PAS" evidence="5">
    <location>
        <begin position="10"/>
        <end position="80"/>
    </location>
</feature>
<evidence type="ECO:0000256" key="3">
    <source>
        <dbReference type="PROSITE-ProRule" id="PRU00284"/>
    </source>
</evidence>
<comment type="caution">
    <text evidence="6">The sequence shown here is derived from an EMBL/GenBank/DDBJ whole genome shotgun (WGS) entry which is preliminary data.</text>
</comment>
<dbReference type="InterPro" id="IPR001610">
    <property type="entry name" value="PAC"/>
</dbReference>
<dbReference type="Gene3D" id="3.30.450.20">
    <property type="entry name" value="PAS domain"/>
    <property type="match status" value="2"/>
</dbReference>
<dbReference type="SMART" id="SM00086">
    <property type="entry name" value="PAC"/>
    <property type="match status" value="2"/>
</dbReference>
<dbReference type="GO" id="GO:0006935">
    <property type="term" value="P:chemotaxis"/>
    <property type="evidence" value="ECO:0007669"/>
    <property type="project" value="InterPro"/>
</dbReference>
<dbReference type="AlphaFoldDB" id="A0A7W6Q5D3"/>
<sequence>MFDTPVAQHDNAMFHTMLEGMIDAVVIIGAASDIQFFNAAAERLWGYRREDVVGQNVRILLPRDLRTDRDSWLNAAQSGGPALREVQIERKDGSTGWAEIGLSAFSNDQRPTNYLAVLRDASQQRGNREVLAGLRSESADAIVEVSDNDLVTGFNTAAEHLWGFRRAEVIGQHVTMLVPARKYGDFDGFIDRAGKGGAARTKVNRQVPVVRKDGTLGHARLSVRFSDAEGRAGKYAAVLTDVSGQQAMTEETLELIRELLNQIGQMTNSINTIAQQTNLLSVNASIEAARAGDMGRGFGVVAMEIRALSNQARQITQEIEGVVEAGHQSVAELALRRDDDGTYKKDISE</sequence>
<dbReference type="GO" id="GO:0007165">
    <property type="term" value="P:signal transduction"/>
    <property type="evidence" value="ECO:0007669"/>
    <property type="project" value="UniProtKB-KW"/>
</dbReference>
<dbReference type="InterPro" id="IPR013767">
    <property type="entry name" value="PAS_fold"/>
</dbReference>
<evidence type="ECO:0000256" key="1">
    <source>
        <dbReference type="ARBA" id="ARBA00023224"/>
    </source>
</evidence>
<dbReference type="SUPFAM" id="SSF55785">
    <property type="entry name" value="PYP-like sensor domain (PAS domain)"/>
    <property type="match status" value="2"/>
</dbReference>
<keyword evidence="7" id="KW-1185">Reference proteome</keyword>
<dbReference type="Pfam" id="PF00015">
    <property type="entry name" value="MCPsignal"/>
    <property type="match status" value="1"/>
</dbReference>
<evidence type="ECO:0000313" key="7">
    <source>
        <dbReference type="Proteomes" id="UP000565745"/>
    </source>
</evidence>
<dbReference type="GO" id="GO:0016020">
    <property type="term" value="C:membrane"/>
    <property type="evidence" value="ECO:0007669"/>
    <property type="project" value="InterPro"/>
</dbReference>
<dbReference type="GO" id="GO:0006355">
    <property type="term" value="P:regulation of DNA-templated transcription"/>
    <property type="evidence" value="ECO:0007669"/>
    <property type="project" value="InterPro"/>
</dbReference>
<organism evidence="6 7">
    <name type="scientific">Sulfitobacter noctilucicola</name>
    <dbReference type="NCBI Taxonomy" id="1342301"/>
    <lineage>
        <taxon>Bacteria</taxon>
        <taxon>Pseudomonadati</taxon>
        <taxon>Pseudomonadota</taxon>
        <taxon>Alphaproteobacteria</taxon>
        <taxon>Rhodobacterales</taxon>
        <taxon>Roseobacteraceae</taxon>
        <taxon>Sulfitobacter</taxon>
    </lineage>
</organism>
<dbReference type="InterPro" id="IPR004090">
    <property type="entry name" value="Chemotax_Me-accpt_rcpt"/>
</dbReference>
<keyword evidence="1 3" id="KW-0807">Transducer</keyword>
<proteinExistence type="inferred from homology"/>
<dbReference type="GO" id="GO:0004888">
    <property type="term" value="F:transmembrane signaling receptor activity"/>
    <property type="evidence" value="ECO:0007669"/>
    <property type="project" value="InterPro"/>
</dbReference>
<dbReference type="RefSeq" id="WP_241461325.1">
    <property type="nucleotide sequence ID" value="NZ_JACIFU010000003.1"/>
</dbReference>
<evidence type="ECO:0000256" key="2">
    <source>
        <dbReference type="ARBA" id="ARBA00029447"/>
    </source>
</evidence>
<dbReference type="SMART" id="SM00091">
    <property type="entry name" value="PAS"/>
    <property type="match status" value="2"/>
</dbReference>
<feature type="domain" description="Methyl-accepting transducer" evidence="4">
    <location>
        <begin position="249"/>
        <end position="325"/>
    </location>
</feature>
<dbReference type="InterPro" id="IPR000014">
    <property type="entry name" value="PAS"/>
</dbReference>
<reference evidence="6 7" key="1">
    <citation type="submission" date="2020-08" db="EMBL/GenBank/DDBJ databases">
        <title>Genomic Encyclopedia of Type Strains, Phase IV (KMG-IV): sequencing the most valuable type-strain genomes for metagenomic binning, comparative biology and taxonomic classification.</title>
        <authorList>
            <person name="Goeker M."/>
        </authorList>
    </citation>
    <scope>NUCLEOTIDE SEQUENCE [LARGE SCALE GENOMIC DNA]</scope>
    <source>
        <strain evidence="6 7">DSM 101015</strain>
    </source>
</reference>
<dbReference type="PANTHER" id="PTHR32089:SF112">
    <property type="entry name" value="LYSOZYME-LIKE PROTEIN-RELATED"/>
    <property type="match status" value="1"/>
</dbReference>
<dbReference type="Gene3D" id="6.10.250.3200">
    <property type="match status" value="1"/>
</dbReference>
<dbReference type="Proteomes" id="UP000565745">
    <property type="component" value="Unassembled WGS sequence"/>
</dbReference>